<dbReference type="EC" id="5.6.2.3" evidence="3"/>
<reference evidence="5 6" key="1">
    <citation type="submission" date="2018-06" db="EMBL/GenBank/DDBJ databases">
        <title>Sphaerisporangium craniellae sp. nov., isolated from a marine sponge in the South China Sea.</title>
        <authorList>
            <person name="Li L."/>
        </authorList>
    </citation>
    <scope>NUCLEOTIDE SEQUENCE [LARGE SCALE GENOMIC DNA]</scope>
    <source>
        <strain evidence="5 6">LHW63015</strain>
    </source>
</reference>
<organism evidence="5 6">
    <name type="scientific">Spongiactinospora rosea</name>
    <dbReference type="NCBI Taxonomy" id="2248750"/>
    <lineage>
        <taxon>Bacteria</taxon>
        <taxon>Bacillati</taxon>
        <taxon>Actinomycetota</taxon>
        <taxon>Actinomycetes</taxon>
        <taxon>Streptosporangiales</taxon>
        <taxon>Streptosporangiaceae</taxon>
        <taxon>Spongiactinospora</taxon>
    </lineage>
</organism>
<dbReference type="InterPro" id="IPR006345">
    <property type="entry name" value="RecD2"/>
</dbReference>
<accession>A0A366M073</accession>
<gene>
    <name evidence="3" type="primary">recD2</name>
    <name evidence="5" type="ORF">DP939_14760</name>
</gene>
<comment type="similarity">
    <text evidence="3">Belongs to the RecD family. RecD2 subfamily.</text>
</comment>
<dbReference type="SUPFAM" id="SSF47781">
    <property type="entry name" value="RuvA domain 2-like"/>
    <property type="match status" value="1"/>
</dbReference>
<proteinExistence type="inferred from homology"/>
<feature type="domain" description="AAA+ ATPase" evidence="4">
    <location>
        <begin position="381"/>
        <end position="517"/>
    </location>
</feature>
<evidence type="ECO:0000256" key="3">
    <source>
        <dbReference type="HAMAP-Rule" id="MF_01488"/>
    </source>
</evidence>
<dbReference type="Gene3D" id="1.10.10.2220">
    <property type="match status" value="1"/>
</dbReference>
<keyword evidence="3" id="KW-0378">Hydrolase</keyword>
<dbReference type="Gene3D" id="3.40.50.300">
    <property type="entry name" value="P-loop containing nucleotide triphosphate hydrolases"/>
    <property type="match status" value="2"/>
</dbReference>
<dbReference type="InterPro" id="IPR055446">
    <property type="entry name" value="RecD2_N_OB"/>
</dbReference>
<dbReference type="InterPro" id="IPR027785">
    <property type="entry name" value="UvrD-like_helicase_C"/>
</dbReference>
<dbReference type="GO" id="GO:0009338">
    <property type="term" value="C:exodeoxyribonuclease V complex"/>
    <property type="evidence" value="ECO:0007669"/>
    <property type="project" value="TreeGrafter"/>
</dbReference>
<keyword evidence="3" id="KW-0413">Isomerase</keyword>
<dbReference type="InterPro" id="IPR003593">
    <property type="entry name" value="AAA+_ATPase"/>
</dbReference>
<dbReference type="Gene3D" id="1.10.150.20">
    <property type="entry name" value="5' to 3' exonuclease, C-terminal subdomain"/>
    <property type="match status" value="1"/>
</dbReference>
<dbReference type="NCBIfam" id="TIGR01448">
    <property type="entry name" value="recD_rel"/>
    <property type="match status" value="1"/>
</dbReference>
<name>A0A366M073_9ACTN</name>
<dbReference type="AlphaFoldDB" id="A0A366M073"/>
<dbReference type="GO" id="GO:0043139">
    <property type="term" value="F:5'-3' DNA helicase activity"/>
    <property type="evidence" value="ECO:0007669"/>
    <property type="project" value="UniProtKB-UniRule"/>
</dbReference>
<dbReference type="InterPro" id="IPR029493">
    <property type="entry name" value="RecD2-like_HHH"/>
</dbReference>
<dbReference type="Pfam" id="PF13604">
    <property type="entry name" value="AAA_30"/>
    <property type="match status" value="1"/>
</dbReference>
<dbReference type="GO" id="GO:0017116">
    <property type="term" value="F:single-stranded DNA helicase activity"/>
    <property type="evidence" value="ECO:0007669"/>
    <property type="project" value="TreeGrafter"/>
</dbReference>
<dbReference type="OrthoDB" id="9763659at2"/>
<dbReference type="GO" id="GO:0005524">
    <property type="term" value="F:ATP binding"/>
    <property type="evidence" value="ECO:0007669"/>
    <property type="project" value="UniProtKB-UniRule"/>
</dbReference>
<keyword evidence="1 3" id="KW-0547">Nucleotide-binding</keyword>
<dbReference type="Gene3D" id="2.30.30.940">
    <property type="match status" value="1"/>
</dbReference>
<evidence type="ECO:0000256" key="2">
    <source>
        <dbReference type="ARBA" id="ARBA00022840"/>
    </source>
</evidence>
<dbReference type="GO" id="GO:0006310">
    <property type="term" value="P:DNA recombination"/>
    <property type="evidence" value="ECO:0007669"/>
    <property type="project" value="InterPro"/>
</dbReference>
<evidence type="ECO:0000313" key="5">
    <source>
        <dbReference type="EMBL" id="RBQ19200.1"/>
    </source>
</evidence>
<dbReference type="GO" id="GO:0016887">
    <property type="term" value="F:ATP hydrolysis activity"/>
    <property type="evidence" value="ECO:0007669"/>
    <property type="project" value="RHEA"/>
</dbReference>
<dbReference type="PANTHER" id="PTHR43788:SF6">
    <property type="entry name" value="DNA HELICASE B"/>
    <property type="match status" value="1"/>
</dbReference>
<keyword evidence="6" id="KW-1185">Reference proteome</keyword>
<evidence type="ECO:0000313" key="6">
    <source>
        <dbReference type="Proteomes" id="UP000253303"/>
    </source>
</evidence>
<dbReference type="CDD" id="cd17933">
    <property type="entry name" value="DEXSc_RecD-like"/>
    <property type="match status" value="1"/>
</dbReference>
<protein>
    <recommendedName>
        <fullName evidence="3">ATP-dependent RecD2 DNA helicase</fullName>
        <ecNumber evidence="3">5.6.2.3</ecNumber>
    </recommendedName>
    <alternativeName>
        <fullName evidence="3">DNA 5'-3' helicase subunit RecD2</fullName>
    </alternativeName>
</protein>
<dbReference type="GO" id="GO:0003677">
    <property type="term" value="F:DNA binding"/>
    <property type="evidence" value="ECO:0007669"/>
    <property type="project" value="UniProtKB-UniRule"/>
</dbReference>
<dbReference type="EMBL" id="QMEY01000005">
    <property type="protein sequence ID" value="RBQ19200.1"/>
    <property type="molecule type" value="Genomic_DNA"/>
</dbReference>
<comment type="catalytic activity">
    <reaction evidence="3">
        <text>ATP + H2O = ADP + phosphate + H(+)</text>
        <dbReference type="Rhea" id="RHEA:13065"/>
        <dbReference type="ChEBI" id="CHEBI:15377"/>
        <dbReference type="ChEBI" id="CHEBI:15378"/>
        <dbReference type="ChEBI" id="CHEBI:30616"/>
        <dbReference type="ChEBI" id="CHEBI:43474"/>
        <dbReference type="ChEBI" id="CHEBI:456216"/>
        <dbReference type="EC" id="5.6.2.3"/>
    </reaction>
</comment>
<feature type="binding site" evidence="3">
    <location>
        <begin position="392"/>
        <end position="396"/>
    </location>
    <ligand>
        <name>ATP</name>
        <dbReference type="ChEBI" id="CHEBI:30616"/>
    </ligand>
</feature>
<comment type="caution">
    <text evidence="5">The sequence shown here is derived from an EMBL/GenBank/DDBJ whole genome shotgun (WGS) entry which is preliminary data.</text>
</comment>
<dbReference type="PANTHER" id="PTHR43788">
    <property type="entry name" value="DNA2/NAM7 HELICASE FAMILY MEMBER"/>
    <property type="match status" value="1"/>
</dbReference>
<dbReference type="HAMAP" id="MF_01488">
    <property type="entry name" value="RecD2"/>
    <property type="match status" value="1"/>
</dbReference>
<dbReference type="Pfam" id="PF23139">
    <property type="entry name" value="OB_YrrC"/>
    <property type="match status" value="1"/>
</dbReference>
<dbReference type="Pfam" id="PF18335">
    <property type="entry name" value="SH3_13"/>
    <property type="match status" value="1"/>
</dbReference>
<evidence type="ECO:0000256" key="1">
    <source>
        <dbReference type="ARBA" id="ARBA00022741"/>
    </source>
</evidence>
<comment type="function">
    <text evidence="3">DNA-dependent ATPase and ATP-dependent 5'-3' DNA helicase. Has no activity on blunt DNA or DNA with 3'-overhangs, requires at least 10 bases of 5'-ssDNA for helicase activity.</text>
</comment>
<dbReference type="InterPro" id="IPR027417">
    <property type="entry name" value="P-loop_NTPase"/>
</dbReference>
<keyword evidence="3 5" id="KW-0347">Helicase</keyword>
<dbReference type="SUPFAM" id="SSF52540">
    <property type="entry name" value="P-loop containing nucleoside triphosphate hydrolases"/>
    <property type="match status" value="2"/>
</dbReference>
<keyword evidence="3" id="KW-0238">DNA-binding</keyword>
<dbReference type="InterPro" id="IPR041451">
    <property type="entry name" value="RecD2_SH13"/>
</dbReference>
<evidence type="ECO:0000259" key="4">
    <source>
        <dbReference type="SMART" id="SM00382"/>
    </source>
</evidence>
<dbReference type="InterPro" id="IPR050534">
    <property type="entry name" value="Coronavir_polyprotein_1ab"/>
</dbReference>
<dbReference type="Pfam" id="PF13538">
    <property type="entry name" value="UvrD_C_2"/>
    <property type="match status" value="1"/>
</dbReference>
<dbReference type="SMART" id="SM00382">
    <property type="entry name" value="AAA"/>
    <property type="match status" value="1"/>
</dbReference>
<sequence>MEIRTPLPPRSGNRSNKLIALTWSTRRQSECRAAWVLSGGGVTRDVGKPGWAVLTAVQATVERLVFVADDDYTVARMTADDRPGFVASGRPLAGVQPGETLRLAGEWERHQRHGDRLVVKECERVVPSTVRAITLYLGSGLVRGIGPRLAHAIVSHFGEETLEVIDTEPARLREVINIGATRQAQIVAAWAEQKAIAALMIVLQGLGISPLLAAKIYQVYGEESARILTGDPYRLIGQVRGIAFHTADRIALRSGVPERDPRRIRAGVLDRLEAAAARDGHCFVPMPVLLAAAARLVEQDEDLIRAAIDALTAEKRIVVEPSPAVPGQAVVYIKEQHARETALAAQLARLCRARSTLPMRPYAEDETLHDDQRAAVNLALTSTVSVLTGGPGCGKSHTVRVIAATVRAMGGTVTLTAPTGMAAKRLSEATGLPAMTVHRMLARRGEPEEGTLFQDSPARADLIVVDEASMLDLHLATRLTSAVPAGSHLLLVGDADQLPSIGPGNVLDDVLRVPEIPRVRLTHVFRQASGSGIISAAHLIRAGELPRPPGGGGFWFEELDDPDAVARRVVHLATEAIPRKQGVDPGQVQVLCPVRKGAAGSVEIGRRLQERLNPARDGLPEHWAGPAVFRPGDRVMPIRNNYDKGVFNGETATVTEVDVPERVVKIRTDDGREVEYAFGELDDLTHAYAITVHRSQGGEYPFVVAPIVAEAGTAMLRRRLLYTLVTRARSWVVLVGGREALTSAARRLGGRRNTGLAARLGGAFQ</sequence>
<dbReference type="InterPro" id="IPR010994">
    <property type="entry name" value="RuvA_2-like"/>
</dbReference>
<dbReference type="Pfam" id="PF14490">
    <property type="entry name" value="HHH_RecD2"/>
    <property type="match status" value="1"/>
</dbReference>
<dbReference type="Proteomes" id="UP000253303">
    <property type="component" value="Unassembled WGS sequence"/>
</dbReference>
<keyword evidence="2 3" id="KW-0067">ATP-binding</keyword>
<dbReference type="CDD" id="cd18809">
    <property type="entry name" value="SF1_C_RecD"/>
    <property type="match status" value="1"/>
</dbReference>